<comment type="catalytic activity">
    <reaction evidence="12 15">
        <text>4 Fe(2+) + O2 + 4 H(+) = 4 Fe(3+) + 2 H2O</text>
        <dbReference type="Rhea" id="RHEA:11148"/>
        <dbReference type="ChEBI" id="CHEBI:15377"/>
        <dbReference type="ChEBI" id="CHEBI:15378"/>
        <dbReference type="ChEBI" id="CHEBI:15379"/>
        <dbReference type="ChEBI" id="CHEBI:29033"/>
        <dbReference type="ChEBI" id="CHEBI:29034"/>
        <dbReference type="EC" id="1.16.3.1"/>
    </reaction>
</comment>
<evidence type="ECO:0000256" key="7">
    <source>
        <dbReference type="ARBA" id="ARBA00022729"/>
    </source>
</evidence>
<dbReference type="SUPFAM" id="SSF47240">
    <property type="entry name" value="Ferritin-like"/>
    <property type="match status" value="1"/>
</dbReference>
<evidence type="ECO:0000256" key="15">
    <source>
        <dbReference type="RuleBase" id="RU361145"/>
    </source>
</evidence>
<feature type="domain" description="Ferritin-like diiron" evidence="17">
    <location>
        <begin position="42"/>
        <end position="200"/>
    </location>
</feature>
<comment type="similarity">
    <text evidence="3 15">Belongs to the ferritin family.</text>
</comment>
<reference evidence="19" key="1">
    <citation type="submission" date="2018-10" db="EMBL/GenBank/DDBJ databases">
        <title>Transcriptome assembly of Aceria tosichella (Wheat curl mite) Type 2.</title>
        <authorList>
            <person name="Scully E.D."/>
            <person name="Geib S.M."/>
            <person name="Palmer N.A."/>
            <person name="Gupta A.K."/>
            <person name="Sarath G."/>
            <person name="Tatineni S."/>
        </authorList>
    </citation>
    <scope>NUCLEOTIDE SEQUENCE</scope>
    <source>
        <strain evidence="19">LincolnNE</strain>
    </source>
</reference>
<keyword evidence="8 15" id="KW-0560">Oxidoreductase</keyword>
<dbReference type="Gene3D" id="1.20.1260.10">
    <property type="match status" value="1"/>
</dbReference>
<feature type="binding site" evidence="14">
    <location>
        <position position="59"/>
    </location>
    <ligand>
        <name>Fe cation</name>
        <dbReference type="ChEBI" id="CHEBI:24875"/>
        <label>1</label>
    </ligand>
</feature>
<keyword evidence="4 15" id="KW-0409">Iron storage</keyword>
<evidence type="ECO:0000256" key="16">
    <source>
        <dbReference type="SAM" id="SignalP"/>
    </source>
</evidence>
<evidence type="ECO:0000256" key="3">
    <source>
        <dbReference type="ARBA" id="ARBA00007513"/>
    </source>
</evidence>
<protein>
    <recommendedName>
        <fullName evidence="15">Ferritin</fullName>
        <ecNumber evidence="15">1.16.3.1</ecNumber>
    </recommendedName>
</protein>
<feature type="binding site" evidence="14">
    <location>
        <position position="182"/>
    </location>
    <ligand>
        <name>Fe cation</name>
        <dbReference type="ChEBI" id="CHEBI:24875"/>
        <label>1</label>
    </ligand>
</feature>
<evidence type="ECO:0000313" key="19">
    <source>
        <dbReference type="EMBL" id="MDE51071.1"/>
    </source>
</evidence>
<evidence type="ECO:0000256" key="12">
    <source>
        <dbReference type="ARBA" id="ARBA00047990"/>
    </source>
</evidence>
<feature type="signal peptide" evidence="16">
    <location>
        <begin position="1"/>
        <end position="23"/>
    </location>
</feature>
<evidence type="ECO:0000256" key="11">
    <source>
        <dbReference type="ARBA" id="ARBA00023157"/>
    </source>
</evidence>
<dbReference type="GO" id="GO:0006879">
    <property type="term" value="P:intracellular iron ion homeostasis"/>
    <property type="evidence" value="ECO:0007669"/>
    <property type="project" value="UniProtKB-KW"/>
</dbReference>
<evidence type="ECO:0000259" key="17">
    <source>
        <dbReference type="PROSITE" id="PS50905"/>
    </source>
</evidence>
<feature type="chain" id="PRO_5033881719" description="Ferritin" evidence="16">
    <location>
        <begin position="24"/>
        <end position="217"/>
    </location>
</feature>
<feature type="binding site" evidence="14">
    <location>
        <position position="143"/>
    </location>
    <ligand>
        <name>Fe cation</name>
        <dbReference type="ChEBI" id="CHEBI:24875"/>
        <label>1</label>
    </ligand>
</feature>
<feature type="binding site" evidence="14">
    <location>
        <position position="97"/>
    </location>
    <ligand>
        <name>Fe cation</name>
        <dbReference type="ChEBI" id="CHEBI:24875"/>
        <label>1</label>
    </ligand>
</feature>
<keyword evidence="6 14" id="KW-0479">Metal-binding</keyword>
<keyword evidence="7 16" id="KW-0732">Signal</keyword>
<evidence type="ECO:0000313" key="18">
    <source>
        <dbReference type="EMBL" id="MDE45023.1"/>
    </source>
</evidence>
<comment type="subcellular location">
    <subcellularLocation>
        <location evidence="1">Golgi apparatus</location>
    </subcellularLocation>
    <subcellularLocation>
        <location evidence="2">Secreted</location>
    </subcellularLocation>
</comment>
<comment type="subunit">
    <text evidence="13">Oligomer of 12 light (L) chains and 12 heavy (H) chains; L and H chains are disulfide-linked. The functional molecule forms a roughly spherical shell with a diameter of 12 nm and contains a central cavity into which the insoluble ferric iron core is deposited.</text>
</comment>
<comment type="function">
    <text evidence="15">Stores iron in a soluble, non-toxic, readily available form. Important for iron homeostasis. Iron is taken up in the ferrous form and deposited as ferric hydroxides after oxidation.</text>
</comment>
<dbReference type="InterPro" id="IPR008331">
    <property type="entry name" value="Ferritin_DPS_dom"/>
</dbReference>
<keyword evidence="11" id="KW-1015">Disulfide bond</keyword>
<dbReference type="GO" id="GO:0006826">
    <property type="term" value="P:iron ion transport"/>
    <property type="evidence" value="ECO:0007669"/>
    <property type="project" value="InterPro"/>
</dbReference>
<dbReference type="GO" id="GO:0005576">
    <property type="term" value="C:extracellular region"/>
    <property type="evidence" value="ECO:0007669"/>
    <property type="project" value="UniProtKB-SubCell"/>
</dbReference>
<dbReference type="InterPro" id="IPR009040">
    <property type="entry name" value="Ferritin-like_diiron"/>
</dbReference>
<dbReference type="AlphaFoldDB" id="A0A6G1SLI3"/>
<dbReference type="PANTHER" id="PTHR11431">
    <property type="entry name" value="FERRITIN"/>
    <property type="match status" value="1"/>
</dbReference>
<gene>
    <name evidence="19" type="primary">FERH_2</name>
    <name evidence="18" type="synonym">FERH_1</name>
    <name evidence="19" type="ORF">g.5128</name>
    <name evidence="18" type="ORF">g.5129</name>
</gene>
<dbReference type="GO" id="GO:0004322">
    <property type="term" value="F:ferroxidase activity"/>
    <property type="evidence" value="ECO:0007669"/>
    <property type="project" value="UniProtKB-EC"/>
</dbReference>
<accession>A0A6G1SLI3</accession>
<keyword evidence="9 14" id="KW-0408">Iron</keyword>
<evidence type="ECO:0000256" key="14">
    <source>
        <dbReference type="PIRSR" id="PIRSR601519-1"/>
    </source>
</evidence>
<dbReference type="EMBL" id="GGYP01000252">
    <property type="protein sequence ID" value="MDE45023.1"/>
    <property type="molecule type" value="Transcribed_RNA"/>
</dbReference>
<dbReference type="FunFam" id="1.20.1260.10:FF:000017">
    <property type="entry name" value="Ferritin"/>
    <property type="match status" value="1"/>
</dbReference>
<dbReference type="PANTHER" id="PTHR11431:SF43">
    <property type="entry name" value="FERRITIN"/>
    <property type="match status" value="1"/>
</dbReference>
<evidence type="ECO:0000256" key="4">
    <source>
        <dbReference type="ARBA" id="ARBA00022434"/>
    </source>
</evidence>
<evidence type="ECO:0000256" key="5">
    <source>
        <dbReference type="ARBA" id="ARBA00022525"/>
    </source>
</evidence>
<dbReference type="InterPro" id="IPR009078">
    <property type="entry name" value="Ferritin-like_SF"/>
</dbReference>
<evidence type="ECO:0000256" key="1">
    <source>
        <dbReference type="ARBA" id="ARBA00004555"/>
    </source>
</evidence>
<proteinExistence type="inferred from homology"/>
<dbReference type="EC" id="1.16.3.1" evidence="15"/>
<dbReference type="GO" id="GO:0008198">
    <property type="term" value="F:ferrous iron binding"/>
    <property type="evidence" value="ECO:0007669"/>
    <property type="project" value="TreeGrafter"/>
</dbReference>
<evidence type="ECO:0000256" key="13">
    <source>
        <dbReference type="ARBA" id="ARBA00063343"/>
    </source>
</evidence>
<dbReference type="CDD" id="cd01056">
    <property type="entry name" value="Euk_Ferritin"/>
    <property type="match status" value="1"/>
</dbReference>
<keyword evidence="10" id="KW-0333">Golgi apparatus</keyword>
<organism evidence="19">
    <name type="scientific">Aceria tosichella</name>
    <name type="common">wheat curl mite</name>
    <dbReference type="NCBI Taxonomy" id="561515"/>
    <lineage>
        <taxon>Eukaryota</taxon>
        <taxon>Metazoa</taxon>
        <taxon>Ecdysozoa</taxon>
        <taxon>Arthropoda</taxon>
        <taxon>Chelicerata</taxon>
        <taxon>Arachnida</taxon>
        <taxon>Acari</taxon>
        <taxon>Acariformes</taxon>
        <taxon>Trombidiformes</taxon>
        <taxon>Prostigmata</taxon>
        <taxon>Eupodina</taxon>
        <taxon>Eriophyoidea</taxon>
        <taxon>Eriophyidae</taxon>
        <taxon>Eriophyinae</taxon>
        <taxon>Aceriini</taxon>
        <taxon>Aceria</taxon>
    </lineage>
</organism>
<keyword evidence="5" id="KW-0964">Secreted</keyword>
<dbReference type="InterPro" id="IPR001519">
    <property type="entry name" value="Ferritin"/>
</dbReference>
<dbReference type="GO" id="GO:0008199">
    <property type="term" value="F:ferric iron binding"/>
    <property type="evidence" value="ECO:0007669"/>
    <property type="project" value="InterPro"/>
</dbReference>
<dbReference type="PROSITE" id="PS50905">
    <property type="entry name" value="FERRITIN_LIKE"/>
    <property type="match status" value="1"/>
</dbReference>
<evidence type="ECO:0000256" key="9">
    <source>
        <dbReference type="ARBA" id="ARBA00023004"/>
    </source>
</evidence>
<dbReference type="GO" id="GO:0005794">
    <property type="term" value="C:Golgi apparatus"/>
    <property type="evidence" value="ECO:0007669"/>
    <property type="project" value="UniProtKB-SubCell"/>
</dbReference>
<evidence type="ECO:0000256" key="10">
    <source>
        <dbReference type="ARBA" id="ARBA00023034"/>
    </source>
</evidence>
<evidence type="ECO:0000256" key="6">
    <source>
        <dbReference type="ARBA" id="ARBA00022723"/>
    </source>
</evidence>
<name>A0A6G1SLI3_9ACAR</name>
<sequence>MSPLYCSLAVLAVLSISAIGASAEKEKLRCQLPFADIPKEWISMVDPCVKKMKEQINTELTASMTYLAMAAHFSRDTVNRPGFAQHFFKSASEERDHAIKLIEYLLMRGELTKDIGDLINDPRPEKDMWEDGVSALKDALKLEAKVTNKIRDIVSVCEDPGESNFNDYHLVDYLTGDFLDEQYKGQRELAGMVSTLGKMMKDHGPIGEFLYDKKILA</sequence>
<feature type="binding site" evidence="14">
    <location>
        <position position="94"/>
    </location>
    <ligand>
        <name>Fe cation</name>
        <dbReference type="ChEBI" id="CHEBI:24875"/>
        <label>1</label>
    </ligand>
</feature>
<evidence type="ECO:0000256" key="2">
    <source>
        <dbReference type="ARBA" id="ARBA00004613"/>
    </source>
</evidence>
<dbReference type="InterPro" id="IPR012347">
    <property type="entry name" value="Ferritin-like"/>
</dbReference>
<dbReference type="Pfam" id="PF00210">
    <property type="entry name" value="Ferritin"/>
    <property type="match status" value="1"/>
</dbReference>
<dbReference type="EMBL" id="GGYP01006300">
    <property type="protein sequence ID" value="MDE51071.1"/>
    <property type="molecule type" value="Transcribed_RNA"/>
</dbReference>
<evidence type="ECO:0000256" key="8">
    <source>
        <dbReference type="ARBA" id="ARBA00023002"/>
    </source>
</evidence>